<dbReference type="AlphaFoldDB" id="A0A381VJF9"/>
<reference evidence="1" key="1">
    <citation type="submission" date="2018-05" db="EMBL/GenBank/DDBJ databases">
        <authorList>
            <person name="Lanie J.A."/>
            <person name="Ng W.-L."/>
            <person name="Kazmierczak K.M."/>
            <person name="Andrzejewski T.M."/>
            <person name="Davidsen T.M."/>
            <person name="Wayne K.J."/>
            <person name="Tettelin H."/>
            <person name="Glass J.I."/>
            <person name="Rusch D."/>
            <person name="Podicherti R."/>
            <person name="Tsui H.-C.T."/>
            <person name="Winkler M.E."/>
        </authorList>
    </citation>
    <scope>NUCLEOTIDE SEQUENCE</scope>
</reference>
<proteinExistence type="predicted"/>
<name>A0A381VJF9_9ZZZZ</name>
<sequence length="292" mass="33593">MYLSSVFVIGLFLLQVAPIFAQEQLLSMPCREVRTLDAMEYWFWDAFSGHSEVQDLEQERLGRFVIDPGICFRIALINLDNSQQKNAGIRQAVSELIMWTSDDNPDGEAAERAIRRLEQITGENFDTYAEWAAWWEPRNNYVLWSDEEDRLIVIISAMEAGEPIRHEAMVLTAEEYWFYAGRGWILESEPVGRYVLGTVLMPPHDFNFRILEADLVNRDAKERGYLRALENMVVDGLLSPALLGDSLESIIAQIATLTEESYLDRHSWVAWWNTNGDRLILSASGDRLIIRQ</sequence>
<dbReference type="EMBL" id="UINC01008854">
    <property type="protein sequence ID" value="SVA39787.1"/>
    <property type="molecule type" value="Genomic_DNA"/>
</dbReference>
<gene>
    <name evidence="1" type="ORF">METZ01_LOCUS92641</name>
</gene>
<protein>
    <submittedName>
        <fullName evidence="1">Uncharacterized protein</fullName>
    </submittedName>
</protein>
<evidence type="ECO:0000313" key="1">
    <source>
        <dbReference type="EMBL" id="SVA39787.1"/>
    </source>
</evidence>
<accession>A0A381VJF9</accession>
<organism evidence="1">
    <name type="scientific">marine metagenome</name>
    <dbReference type="NCBI Taxonomy" id="408172"/>
    <lineage>
        <taxon>unclassified sequences</taxon>
        <taxon>metagenomes</taxon>
        <taxon>ecological metagenomes</taxon>
    </lineage>
</organism>